<accession>A0AAE3AKW1</accession>
<dbReference type="AlphaFoldDB" id="A0AAE3AKW1"/>
<keyword evidence="3" id="KW-0963">Cytoplasm</keyword>
<dbReference type="Gene3D" id="1.10.10.580">
    <property type="entry name" value="Structural maintenance of chromosome 1. Chain E"/>
    <property type="match status" value="1"/>
</dbReference>
<comment type="function">
    <text evidence="3">Participates in chromosomal partition during cell division. May act via the formation of a condensin-like complex containing Smc and ScpB that pull DNA away from mid-cell into both cell halves.</text>
</comment>
<keyword evidence="3" id="KW-0131">Cell cycle</keyword>
<dbReference type="PANTHER" id="PTHR33969">
    <property type="entry name" value="SEGREGATION AND CONDENSATION PROTEIN A"/>
    <property type="match status" value="1"/>
</dbReference>
<dbReference type="Gene3D" id="6.10.250.2410">
    <property type="match status" value="1"/>
</dbReference>
<comment type="subunit">
    <text evidence="3">Component of a cohesin-like complex composed of ScpA, ScpB and the Smc homodimer, in which ScpA and ScpB bind to the head domain of Smc. The presence of the three proteins is required for the association of the complex with DNA.</text>
</comment>
<dbReference type="GO" id="GO:0051301">
    <property type="term" value="P:cell division"/>
    <property type="evidence" value="ECO:0007669"/>
    <property type="project" value="UniProtKB-KW"/>
</dbReference>
<dbReference type="PANTHER" id="PTHR33969:SF2">
    <property type="entry name" value="SEGREGATION AND CONDENSATION PROTEIN A"/>
    <property type="match status" value="1"/>
</dbReference>
<evidence type="ECO:0000313" key="4">
    <source>
        <dbReference type="EMBL" id="MCC2163663.1"/>
    </source>
</evidence>
<evidence type="ECO:0000256" key="3">
    <source>
        <dbReference type="HAMAP-Rule" id="MF_01805"/>
    </source>
</evidence>
<dbReference type="InterPro" id="IPR003768">
    <property type="entry name" value="ScpA"/>
</dbReference>
<protein>
    <recommendedName>
        <fullName evidence="2 3">Segregation and condensation protein A</fullName>
    </recommendedName>
</protein>
<organism evidence="4 5">
    <name type="scientific">Brotaphodocola catenula</name>
    <dbReference type="NCBI Taxonomy" id="2885361"/>
    <lineage>
        <taxon>Bacteria</taxon>
        <taxon>Bacillati</taxon>
        <taxon>Bacillota</taxon>
        <taxon>Clostridia</taxon>
        <taxon>Lachnospirales</taxon>
        <taxon>Lachnospiraceae</taxon>
        <taxon>Brotaphodocola</taxon>
    </lineage>
</organism>
<dbReference type="Pfam" id="PF02616">
    <property type="entry name" value="SMC_ScpA"/>
    <property type="match status" value="1"/>
</dbReference>
<dbReference type="InterPro" id="IPR023093">
    <property type="entry name" value="ScpA-like_C"/>
</dbReference>
<comment type="subcellular location">
    <subcellularLocation>
        <location evidence="3">Cytoplasm</location>
    </subcellularLocation>
    <text evidence="3">Associated with two foci at the outer edges of the nucleoid region in young cells, and at four foci within both cell halves in older cells.</text>
</comment>
<evidence type="ECO:0000256" key="1">
    <source>
        <dbReference type="ARBA" id="ARBA00022829"/>
    </source>
</evidence>
<sequence>MAGISYKLEKFEGPLDLLLHLIEKNKIDIYDIPIVEITHQYLAYVNQMEEEDLNIVSDFLVMAATLLDIKSRMLLPAEPKEDDEEDGEDPRAELVRRLMEYKMYKMMAQELSDMEEEADGVLFKGPTIPREVAKYEQPVDLDELLDGLTLAKLQRIFESVMKRQRDKVDPIRSKFGTIRREPVSLEQKVMEVMTYARKHRIFRFRQMLEGQNSRIEVVVTFLAVLELMKIGKIHLTQEHAFDDMDIEILEAEGEETAIELNDLEDK</sequence>
<name>A0AAE3AKW1_9FIRM</name>
<evidence type="ECO:0000313" key="5">
    <source>
        <dbReference type="Proteomes" id="UP001198962"/>
    </source>
</evidence>
<keyword evidence="3" id="KW-0132">Cell division</keyword>
<comment type="caution">
    <text evidence="4">The sequence shown here is derived from an EMBL/GenBank/DDBJ whole genome shotgun (WGS) entry which is preliminary data.</text>
</comment>
<comment type="similarity">
    <text evidence="3">Belongs to the ScpA family.</text>
</comment>
<dbReference type="GO" id="GO:0006260">
    <property type="term" value="P:DNA replication"/>
    <property type="evidence" value="ECO:0007669"/>
    <property type="project" value="UniProtKB-UniRule"/>
</dbReference>
<keyword evidence="5" id="KW-1185">Reference proteome</keyword>
<keyword evidence="1 3" id="KW-0159">Chromosome partition</keyword>
<dbReference type="HAMAP" id="MF_01805">
    <property type="entry name" value="ScpA"/>
    <property type="match status" value="1"/>
</dbReference>
<dbReference type="Proteomes" id="UP001198962">
    <property type="component" value="Unassembled WGS sequence"/>
</dbReference>
<reference evidence="4" key="1">
    <citation type="submission" date="2021-10" db="EMBL/GenBank/DDBJ databases">
        <title>Anaerobic single-cell dispensing facilitates the cultivation of human gut bacteria.</title>
        <authorList>
            <person name="Afrizal A."/>
        </authorList>
    </citation>
    <scope>NUCLEOTIDE SEQUENCE</scope>
    <source>
        <strain evidence="4">CLA-AA-H274</strain>
    </source>
</reference>
<dbReference type="GO" id="GO:0007059">
    <property type="term" value="P:chromosome segregation"/>
    <property type="evidence" value="ECO:0007669"/>
    <property type="project" value="UniProtKB-UniRule"/>
</dbReference>
<proteinExistence type="inferred from homology"/>
<dbReference type="RefSeq" id="WP_308450477.1">
    <property type="nucleotide sequence ID" value="NZ_JAJEPU010000003.1"/>
</dbReference>
<dbReference type="EMBL" id="JAJEPU010000003">
    <property type="protein sequence ID" value="MCC2163663.1"/>
    <property type="molecule type" value="Genomic_DNA"/>
</dbReference>
<evidence type="ECO:0000256" key="2">
    <source>
        <dbReference type="ARBA" id="ARBA00044777"/>
    </source>
</evidence>
<dbReference type="GO" id="GO:0005737">
    <property type="term" value="C:cytoplasm"/>
    <property type="evidence" value="ECO:0007669"/>
    <property type="project" value="UniProtKB-SubCell"/>
</dbReference>
<gene>
    <name evidence="3" type="primary">scpA</name>
    <name evidence="4" type="ORF">LKD32_01975</name>
</gene>